<organism evidence="1 2">
    <name type="scientific">Nocardioides szechwanensis</name>
    <dbReference type="NCBI Taxonomy" id="1005944"/>
    <lineage>
        <taxon>Bacteria</taxon>
        <taxon>Bacillati</taxon>
        <taxon>Actinomycetota</taxon>
        <taxon>Actinomycetes</taxon>
        <taxon>Propionibacteriales</taxon>
        <taxon>Nocardioidaceae</taxon>
        <taxon>Nocardioides</taxon>
    </lineage>
</organism>
<keyword evidence="2" id="KW-1185">Reference proteome</keyword>
<proteinExistence type="predicted"/>
<reference evidence="1 2" key="1">
    <citation type="submission" date="2016-10" db="EMBL/GenBank/DDBJ databases">
        <authorList>
            <person name="de Groot N.N."/>
        </authorList>
    </citation>
    <scope>NUCLEOTIDE SEQUENCE [LARGE SCALE GENOMIC DNA]</scope>
    <source>
        <strain evidence="1 2">CGMCC 1.11147</strain>
    </source>
</reference>
<dbReference type="EMBL" id="FNIC01000012">
    <property type="protein sequence ID" value="SDO65953.1"/>
    <property type="molecule type" value="Genomic_DNA"/>
</dbReference>
<dbReference type="AlphaFoldDB" id="A0A1H0LD62"/>
<sequence>MLAQALVEDRSDEWLEEQDLYLVSETPQYDLVATNSSNIAIYRPDVFYDSDLRRYFVIAEYRWDSMVGEDLYNYFDSSSSCDVDTPCNVGGKDGFALRFSRNLVNRQADVNFCGRSDITRDWANFAGCASPPPDANSSAGASFLQQDKVYKTVVKPDYNVYNGQIIIVVDPIACNSTVQMFSRYGHTWSSTGISAIEVGTAAINIVFTKTEDRWSVASQSGTWTRSC</sequence>
<gene>
    <name evidence="1" type="ORF">SAMN05192576_0208</name>
</gene>
<dbReference type="Proteomes" id="UP000199004">
    <property type="component" value="Unassembled WGS sequence"/>
</dbReference>
<protein>
    <submittedName>
        <fullName evidence="1">Uncharacterized protein</fullName>
    </submittedName>
</protein>
<name>A0A1H0LD62_9ACTN</name>
<evidence type="ECO:0000313" key="2">
    <source>
        <dbReference type="Proteomes" id="UP000199004"/>
    </source>
</evidence>
<evidence type="ECO:0000313" key="1">
    <source>
        <dbReference type="EMBL" id="SDO65953.1"/>
    </source>
</evidence>
<accession>A0A1H0LD62</accession>